<comment type="caution">
    <text evidence="2">The sequence shown here is derived from an EMBL/GenBank/DDBJ whole genome shotgun (WGS) entry which is preliminary data.</text>
</comment>
<dbReference type="InterPro" id="IPR049545">
    <property type="entry name" value="Gta3_dom"/>
</dbReference>
<keyword evidence="3" id="KW-1185">Reference proteome</keyword>
<dbReference type="EMBL" id="MNUE01000044">
    <property type="protein sequence ID" value="OJD31806.1"/>
    <property type="molecule type" value="Genomic_DNA"/>
</dbReference>
<dbReference type="Pfam" id="PF20978">
    <property type="entry name" value="Gta3"/>
    <property type="match status" value="1"/>
</dbReference>
<sequence>MIKIRPLAQSARCASASASVRPLSSISPLVSLRYSSTKSAKDIEALLAQPTWSVKTLLPAEAQPTDAPDITPKQLRHLLNLSALPEPRDTVEEARMLKTLRSQLHFVRAIQEVNTEGVSPLRAIRDETRAVEDETKISLHSLKEALDQEVVRGKHYKRIERKEGPVDTKGAEDWDVLAHAERKVGRYFVVDSGKT</sequence>
<dbReference type="RefSeq" id="XP_020128066.1">
    <property type="nucleotide sequence ID" value="XM_020276125.1"/>
</dbReference>
<proteinExistence type="predicted"/>
<dbReference type="SUPFAM" id="SSF141000">
    <property type="entry name" value="Glu-tRNAGln amidotransferase C subunit"/>
    <property type="match status" value="1"/>
</dbReference>
<dbReference type="Proteomes" id="UP000183809">
    <property type="component" value="Unassembled WGS sequence"/>
</dbReference>
<evidence type="ECO:0000313" key="2">
    <source>
        <dbReference type="EMBL" id="OJD31806.1"/>
    </source>
</evidence>
<dbReference type="GO" id="GO:0070681">
    <property type="term" value="P:glutaminyl-tRNAGln biosynthesis via transamidation"/>
    <property type="evidence" value="ECO:0007669"/>
    <property type="project" value="TreeGrafter"/>
</dbReference>
<feature type="domain" description="Glutamyl-tRNA amidotransferase complex subunit Gta3" evidence="1">
    <location>
        <begin position="65"/>
        <end position="121"/>
    </location>
</feature>
<dbReference type="OrthoDB" id="5522061at2759"/>
<dbReference type="InterPro" id="IPR036113">
    <property type="entry name" value="Asp/Glu-ADT_sf_sub_c"/>
</dbReference>
<dbReference type="GO" id="GO:0006450">
    <property type="term" value="P:regulation of translational fidelity"/>
    <property type="evidence" value="ECO:0007669"/>
    <property type="project" value="InterPro"/>
</dbReference>
<dbReference type="GeneID" id="31016386"/>
<evidence type="ECO:0000259" key="1">
    <source>
        <dbReference type="Pfam" id="PF20978"/>
    </source>
</evidence>
<evidence type="ECO:0000313" key="3">
    <source>
        <dbReference type="Proteomes" id="UP000183809"/>
    </source>
</evidence>
<dbReference type="GO" id="GO:0030956">
    <property type="term" value="C:glutamyl-tRNA(Gln) amidotransferase complex"/>
    <property type="evidence" value="ECO:0007669"/>
    <property type="project" value="TreeGrafter"/>
</dbReference>
<accession>A0A1J9QS68</accession>
<dbReference type="GO" id="GO:0005739">
    <property type="term" value="C:mitochondrion"/>
    <property type="evidence" value="ECO:0007669"/>
    <property type="project" value="TreeGrafter"/>
</dbReference>
<reference evidence="2 3" key="1">
    <citation type="submission" date="2016-10" db="EMBL/GenBank/DDBJ databases">
        <title>Proteomics and genomics reveal pathogen-plant mechanisms compatible with a hemibiotrophic lifestyle of Diplodia corticola.</title>
        <authorList>
            <person name="Fernandes I."/>
            <person name="De Jonge R."/>
            <person name="Van De Peer Y."/>
            <person name="Devreese B."/>
            <person name="Alves A."/>
            <person name="Esteves A.C."/>
        </authorList>
    </citation>
    <scope>NUCLEOTIDE SEQUENCE [LARGE SCALE GENOMIC DNA]</scope>
    <source>
        <strain evidence="2 3">CBS 112549</strain>
    </source>
</reference>
<dbReference type="InterPro" id="IPR003837">
    <property type="entry name" value="GatC"/>
</dbReference>
<organism evidence="2 3">
    <name type="scientific">Diplodia corticola</name>
    <dbReference type="NCBI Taxonomy" id="236234"/>
    <lineage>
        <taxon>Eukaryota</taxon>
        <taxon>Fungi</taxon>
        <taxon>Dikarya</taxon>
        <taxon>Ascomycota</taxon>
        <taxon>Pezizomycotina</taxon>
        <taxon>Dothideomycetes</taxon>
        <taxon>Dothideomycetes incertae sedis</taxon>
        <taxon>Botryosphaeriales</taxon>
        <taxon>Botryosphaeriaceae</taxon>
        <taxon>Diplodia</taxon>
    </lineage>
</organism>
<name>A0A1J9QS68_9PEZI</name>
<dbReference type="PANTHER" id="PTHR15004:SF0">
    <property type="entry name" value="GLUTAMYL-TRNA(GLN) AMIDOTRANSFERASE SUBUNIT C, MITOCHONDRIAL"/>
    <property type="match status" value="1"/>
</dbReference>
<protein>
    <recommendedName>
        <fullName evidence="1">Glutamyl-tRNA amidotransferase complex subunit Gta3 domain-containing protein</fullName>
    </recommendedName>
</protein>
<dbReference type="PANTHER" id="PTHR15004">
    <property type="entry name" value="GLUTAMYL-TRNA(GLN) AMIDOTRANSFERASE SUBUNIT C, MITOCHONDRIAL"/>
    <property type="match status" value="1"/>
</dbReference>
<dbReference type="GO" id="GO:0032543">
    <property type="term" value="P:mitochondrial translation"/>
    <property type="evidence" value="ECO:0007669"/>
    <property type="project" value="TreeGrafter"/>
</dbReference>
<dbReference type="AlphaFoldDB" id="A0A1J9QS68"/>
<gene>
    <name evidence="2" type="ORF">BKCO1_4400067</name>
</gene>